<accession>A0A1H5SB68</accession>
<dbReference type="RefSeq" id="WP_103908581.1">
    <property type="nucleotide sequence ID" value="NZ_FNUZ01000001.1"/>
</dbReference>
<feature type="transmembrane region" description="Helical" evidence="2">
    <location>
        <begin position="136"/>
        <end position="155"/>
    </location>
</feature>
<feature type="domain" description="HTH LytTR-type" evidence="3">
    <location>
        <begin position="196"/>
        <end position="288"/>
    </location>
</feature>
<sequence length="331" mass="37345">MPTSNSLKLELSIWDPIGVARTFSTYDAYKALAHPRTLVFICLCILLMSVADPANHSANLGPQLVFLLWSAITCVFLATKILTHWVFAHFQKHILPLRIPLPVLTFASLFPVVGLSENLAWLLSKQTFVSHFWQQFTILFIIAFLLEVLFFLFVLPTLGIEIRQQVKEQTPAEPEEPSPLPAQSEDAALIIGTDRISIADIVCIEAKEHHVSVHLKDSLISTRARMKDIVAQTDNDQGIQPHRSWWVPRHMAKETVKVPGRHVLRLTNGRDIPLSRNRVKEVAEWLTETAQNTARTPTPFQSEKNHLASAPRNDEARDAVSRKPEESLPSQ</sequence>
<dbReference type="Pfam" id="PF04397">
    <property type="entry name" value="LytTR"/>
    <property type="match status" value="1"/>
</dbReference>
<organism evidence="4 5">
    <name type="scientific">Thalassococcus halodurans</name>
    <dbReference type="NCBI Taxonomy" id="373675"/>
    <lineage>
        <taxon>Bacteria</taxon>
        <taxon>Pseudomonadati</taxon>
        <taxon>Pseudomonadota</taxon>
        <taxon>Alphaproteobacteria</taxon>
        <taxon>Rhodobacterales</taxon>
        <taxon>Roseobacteraceae</taxon>
        <taxon>Thalassococcus</taxon>
    </lineage>
</organism>
<dbReference type="PROSITE" id="PS50930">
    <property type="entry name" value="HTH_LYTTR"/>
    <property type="match status" value="1"/>
</dbReference>
<dbReference type="InterPro" id="IPR007492">
    <property type="entry name" value="LytTR_DNA-bd_dom"/>
</dbReference>
<dbReference type="GO" id="GO:0003677">
    <property type="term" value="F:DNA binding"/>
    <property type="evidence" value="ECO:0007669"/>
    <property type="project" value="InterPro"/>
</dbReference>
<evidence type="ECO:0000256" key="1">
    <source>
        <dbReference type="SAM" id="MobiDB-lite"/>
    </source>
</evidence>
<feature type="transmembrane region" description="Helical" evidence="2">
    <location>
        <begin position="99"/>
        <end position="116"/>
    </location>
</feature>
<dbReference type="EMBL" id="FNUZ01000001">
    <property type="protein sequence ID" value="SEF47755.1"/>
    <property type="molecule type" value="Genomic_DNA"/>
</dbReference>
<keyword evidence="2" id="KW-0812">Transmembrane</keyword>
<evidence type="ECO:0000259" key="3">
    <source>
        <dbReference type="PROSITE" id="PS50930"/>
    </source>
</evidence>
<keyword evidence="5" id="KW-1185">Reference proteome</keyword>
<dbReference type="Gene3D" id="2.40.50.1020">
    <property type="entry name" value="LytTr DNA-binding domain"/>
    <property type="match status" value="1"/>
</dbReference>
<reference evidence="4 5" key="1">
    <citation type="submission" date="2016-10" db="EMBL/GenBank/DDBJ databases">
        <authorList>
            <person name="de Groot N.N."/>
        </authorList>
    </citation>
    <scope>NUCLEOTIDE SEQUENCE [LARGE SCALE GENOMIC DNA]</scope>
    <source>
        <strain evidence="4 5">DSM 26915</strain>
    </source>
</reference>
<feature type="region of interest" description="Disordered" evidence="1">
    <location>
        <begin position="290"/>
        <end position="331"/>
    </location>
</feature>
<feature type="transmembrane region" description="Helical" evidence="2">
    <location>
        <begin position="66"/>
        <end position="87"/>
    </location>
</feature>
<dbReference type="SMART" id="SM00850">
    <property type="entry name" value="LytTR"/>
    <property type="match status" value="1"/>
</dbReference>
<keyword evidence="2" id="KW-1133">Transmembrane helix</keyword>
<feature type="compositionally biased region" description="Polar residues" evidence="1">
    <location>
        <begin position="290"/>
        <end position="302"/>
    </location>
</feature>
<evidence type="ECO:0000313" key="5">
    <source>
        <dbReference type="Proteomes" id="UP000236752"/>
    </source>
</evidence>
<evidence type="ECO:0000256" key="2">
    <source>
        <dbReference type="SAM" id="Phobius"/>
    </source>
</evidence>
<gene>
    <name evidence="4" type="ORF">SAMN04488045_0163</name>
</gene>
<feature type="compositionally biased region" description="Basic and acidic residues" evidence="1">
    <location>
        <begin position="312"/>
        <end position="331"/>
    </location>
</feature>
<dbReference type="Proteomes" id="UP000236752">
    <property type="component" value="Unassembled WGS sequence"/>
</dbReference>
<feature type="transmembrane region" description="Helical" evidence="2">
    <location>
        <begin position="37"/>
        <end position="54"/>
    </location>
</feature>
<keyword evidence="2" id="KW-0472">Membrane</keyword>
<dbReference type="AlphaFoldDB" id="A0A1H5SB68"/>
<protein>
    <submittedName>
        <fullName evidence="4">Transcriptional regulator, LytTR family</fullName>
    </submittedName>
</protein>
<name>A0A1H5SB68_9RHOB</name>
<evidence type="ECO:0000313" key="4">
    <source>
        <dbReference type="EMBL" id="SEF47755.1"/>
    </source>
</evidence>
<dbReference type="OrthoDB" id="7028951at2"/>
<proteinExistence type="predicted"/>